<gene>
    <name evidence="1" type="ORF">UFOVP627_13</name>
</gene>
<name>A0A6J5N8J9_9CAUD</name>
<organism evidence="1">
    <name type="scientific">uncultured Caudovirales phage</name>
    <dbReference type="NCBI Taxonomy" id="2100421"/>
    <lineage>
        <taxon>Viruses</taxon>
        <taxon>Duplodnaviria</taxon>
        <taxon>Heunggongvirae</taxon>
        <taxon>Uroviricota</taxon>
        <taxon>Caudoviricetes</taxon>
        <taxon>Peduoviridae</taxon>
        <taxon>Maltschvirus</taxon>
        <taxon>Maltschvirus maltsch</taxon>
    </lineage>
</organism>
<proteinExistence type="predicted"/>
<reference evidence="1" key="1">
    <citation type="submission" date="2020-04" db="EMBL/GenBank/DDBJ databases">
        <authorList>
            <person name="Chiriac C."/>
            <person name="Salcher M."/>
            <person name="Ghai R."/>
            <person name="Kavagutti S V."/>
        </authorList>
    </citation>
    <scope>NUCLEOTIDE SEQUENCE</scope>
</reference>
<evidence type="ECO:0000313" key="1">
    <source>
        <dbReference type="EMBL" id="CAB4153473.1"/>
    </source>
</evidence>
<protein>
    <submittedName>
        <fullName evidence="1">Uncharacterized protein</fullName>
    </submittedName>
</protein>
<dbReference type="EMBL" id="LR796606">
    <property type="protein sequence ID" value="CAB4153473.1"/>
    <property type="molecule type" value="Genomic_DNA"/>
</dbReference>
<sequence length="68" mass="7986">MKTLRKAHEITAKHLRNAKFDARLFVNENMPHQPFEVRVKGITKEVSMELQDMMCKLVKCDIINIIEC</sequence>
<accession>A0A6J5N8J9</accession>